<feature type="compositionally biased region" description="Low complexity" evidence="1">
    <location>
        <begin position="367"/>
        <end position="378"/>
    </location>
</feature>
<organism evidence="2 3">
    <name type="scientific">Pocillopora damicornis</name>
    <name type="common">Cauliflower coral</name>
    <name type="synonym">Millepora damicornis</name>
    <dbReference type="NCBI Taxonomy" id="46731"/>
    <lineage>
        <taxon>Eukaryota</taxon>
        <taxon>Metazoa</taxon>
        <taxon>Cnidaria</taxon>
        <taxon>Anthozoa</taxon>
        <taxon>Hexacorallia</taxon>
        <taxon>Scleractinia</taxon>
        <taxon>Astrocoeniina</taxon>
        <taxon>Pocilloporidae</taxon>
        <taxon>Pocillopora</taxon>
    </lineage>
</organism>
<sequence>DTLITAQRALAVHYGNSYPCSNRVQQSLREILNQKFNGSHRSFTEKFLRPTTLLLEKLKAEGFPLVKDGRVILHLSGPINHLEVGEMFFQVGHTTPGTLTLKFAKPSGNTVFLQPSIVEEIEYHLAFTQQYLHQLRKEAGTSGDNLMQLLVVSTVNGQDCAPEKIRVDGIMPYTFGHGRSKTPSSKIDQSVGDGSPSYRQREENSDQHPAISDQHTTHDQQEHSLRAGGNNPQYPPIHRAVRDQPTTEDVDQRPPRTEQSSDGGEKNPTYPSIHHAVDDRSELHAGHLRNSPGAGANNPPYPPIHQAVSDQPPDSRDHEHSSNLSEADTSQRVPRGQNITENTGRQNTGAQVIDAVGNNPTYLPPKAVASASACSAQA</sequence>
<keyword evidence="3" id="KW-1185">Reference proteome</keyword>
<accession>A0A3M6UKU1</accession>
<feature type="compositionally biased region" description="Basic and acidic residues" evidence="1">
    <location>
        <begin position="215"/>
        <end position="225"/>
    </location>
</feature>
<evidence type="ECO:0000313" key="3">
    <source>
        <dbReference type="Proteomes" id="UP000275408"/>
    </source>
</evidence>
<evidence type="ECO:0000256" key="1">
    <source>
        <dbReference type="SAM" id="MobiDB-lite"/>
    </source>
</evidence>
<protein>
    <submittedName>
        <fullName evidence="2">Uncharacterized protein</fullName>
    </submittedName>
</protein>
<dbReference type="Proteomes" id="UP000275408">
    <property type="component" value="Unassembled WGS sequence"/>
</dbReference>
<reference evidence="2 3" key="1">
    <citation type="journal article" date="2018" name="Sci. Rep.">
        <title>Comparative analysis of the Pocillopora damicornis genome highlights role of immune system in coral evolution.</title>
        <authorList>
            <person name="Cunning R."/>
            <person name="Bay R.A."/>
            <person name="Gillette P."/>
            <person name="Baker A.C."/>
            <person name="Traylor-Knowles N."/>
        </authorList>
    </citation>
    <scope>NUCLEOTIDE SEQUENCE [LARGE SCALE GENOMIC DNA]</scope>
    <source>
        <strain evidence="2">RSMAS</strain>
        <tissue evidence="2">Whole animal</tissue>
    </source>
</reference>
<comment type="caution">
    <text evidence="2">The sequence shown here is derived from an EMBL/GenBank/DDBJ whole genome shotgun (WGS) entry which is preliminary data.</text>
</comment>
<dbReference type="EMBL" id="RCHS01001288">
    <property type="protein sequence ID" value="RMX54276.1"/>
    <property type="molecule type" value="Genomic_DNA"/>
</dbReference>
<feature type="region of interest" description="Disordered" evidence="1">
    <location>
        <begin position="285"/>
        <end position="378"/>
    </location>
</feature>
<feature type="compositionally biased region" description="Polar residues" evidence="1">
    <location>
        <begin position="322"/>
        <end position="350"/>
    </location>
</feature>
<proteinExistence type="predicted"/>
<evidence type="ECO:0000313" key="2">
    <source>
        <dbReference type="EMBL" id="RMX54276.1"/>
    </source>
</evidence>
<feature type="region of interest" description="Disordered" evidence="1">
    <location>
        <begin position="176"/>
        <end position="273"/>
    </location>
</feature>
<dbReference type="AlphaFoldDB" id="A0A3M6UKU1"/>
<gene>
    <name evidence="2" type="ORF">pdam_00011975</name>
</gene>
<dbReference type="OrthoDB" id="348678at2759"/>
<name>A0A3M6UKU1_POCDA</name>
<feature type="non-terminal residue" evidence="2">
    <location>
        <position position="1"/>
    </location>
</feature>
<feature type="non-terminal residue" evidence="2">
    <location>
        <position position="378"/>
    </location>
</feature>